<evidence type="ECO:0000313" key="3">
    <source>
        <dbReference type="Proteomes" id="UP000002424"/>
    </source>
</evidence>
<accession>C1DNK3</accession>
<protein>
    <submittedName>
        <fullName evidence="2">Uncharacterized protein</fullName>
    </submittedName>
</protein>
<sequence length="74" mass="7423">MTPPPPSTGADVLRISSPAATIALPDTSQAPGGDSHDVSSHGTKPGSRDIGSGSERANGLSPTVGFRILRGAMR</sequence>
<evidence type="ECO:0000313" key="2">
    <source>
        <dbReference type="EMBL" id="ACO77219.1"/>
    </source>
</evidence>
<dbReference type="EnsemblBacteria" id="ACO77219">
    <property type="protein sequence ID" value="ACO77219"/>
    <property type="gene ID" value="Avin_09870"/>
</dbReference>
<keyword evidence="3" id="KW-1185">Reference proteome</keyword>
<reference evidence="2 3" key="1">
    <citation type="journal article" date="2009" name="J. Bacteriol.">
        <title>Genome sequence of Azotobacter vinelandii, an obligate aerobe specialized to support diverse anaerobic metabolic processes.</title>
        <authorList>
            <person name="Setubal J.C."/>
            <person name="dos Santos P."/>
            <person name="Goldman B.S."/>
            <person name="Ertesvag H."/>
            <person name="Espin G."/>
            <person name="Rubio L.M."/>
            <person name="Valla S."/>
            <person name="Almeida N.F."/>
            <person name="Balasubramanian D."/>
            <person name="Cromes L."/>
            <person name="Curatti L."/>
            <person name="Du Z."/>
            <person name="Godsy E."/>
            <person name="Goodner B."/>
            <person name="Hellner-Burris K."/>
            <person name="Hernandez J.A."/>
            <person name="Houmiel K."/>
            <person name="Imperial J."/>
            <person name="Kennedy C."/>
            <person name="Larson T.J."/>
            <person name="Latreille P."/>
            <person name="Ligon L.S."/>
            <person name="Lu J."/>
            <person name="Maerk M."/>
            <person name="Miller N.M."/>
            <person name="Norton S."/>
            <person name="O'Carroll I.P."/>
            <person name="Paulsen I."/>
            <person name="Raulfs E.C."/>
            <person name="Roemer R."/>
            <person name="Rosser J."/>
            <person name="Segura D."/>
            <person name="Slater S."/>
            <person name="Stricklin S.L."/>
            <person name="Studholme D.J."/>
            <person name="Sun J."/>
            <person name="Viana C.J."/>
            <person name="Wallin E."/>
            <person name="Wang B."/>
            <person name="Wheeler C."/>
            <person name="Zhu H."/>
            <person name="Dean D.R."/>
            <person name="Dixon R."/>
            <person name="Wood D."/>
        </authorList>
    </citation>
    <scope>NUCLEOTIDE SEQUENCE [LARGE SCALE GENOMIC DNA]</scope>
    <source>
        <strain evidence="3">DJ / ATCC BAA-1303</strain>
    </source>
</reference>
<organism evidence="2 3">
    <name type="scientific">Azotobacter vinelandii (strain DJ / ATCC BAA-1303)</name>
    <dbReference type="NCBI Taxonomy" id="322710"/>
    <lineage>
        <taxon>Bacteria</taxon>
        <taxon>Pseudomonadati</taxon>
        <taxon>Pseudomonadota</taxon>
        <taxon>Gammaproteobacteria</taxon>
        <taxon>Pseudomonadales</taxon>
        <taxon>Pseudomonadaceae</taxon>
        <taxon>Azotobacter</taxon>
    </lineage>
</organism>
<dbReference type="AlphaFoldDB" id="C1DNK3"/>
<evidence type="ECO:0000256" key="1">
    <source>
        <dbReference type="SAM" id="MobiDB-lite"/>
    </source>
</evidence>
<dbReference type="STRING" id="322710.Avin_09870"/>
<dbReference type="HOGENOM" id="CLU_2679754_0_0_6"/>
<name>C1DNK3_AZOVD</name>
<dbReference type="KEGG" id="avn:Avin_09870"/>
<dbReference type="EMBL" id="CP001157">
    <property type="protein sequence ID" value="ACO77219.1"/>
    <property type="molecule type" value="Genomic_DNA"/>
</dbReference>
<proteinExistence type="predicted"/>
<dbReference type="Proteomes" id="UP000002424">
    <property type="component" value="Chromosome"/>
</dbReference>
<feature type="region of interest" description="Disordered" evidence="1">
    <location>
        <begin position="19"/>
        <end position="74"/>
    </location>
</feature>
<gene>
    <name evidence="2" type="ordered locus">Avin_09870</name>
</gene>